<keyword evidence="1" id="KW-0472">Membrane</keyword>
<dbReference type="STRING" id="313628.LNTAR_16673"/>
<reference evidence="2 3" key="1">
    <citation type="journal article" date="2010" name="J. Bacteriol.">
        <title>Genome sequence of Lentisphaera araneosa HTCC2155T, the type species of the order Lentisphaerales in the phylum Lentisphaerae.</title>
        <authorList>
            <person name="Thrash J.C."/>
            <person name="Cho J.C."/>
            <person name="Vergin K.L."/>
            <person name="Morris R.M."/>
            <person name="Giovannoni S.J."/>
        </authorList>
    </citation>
    <scope>NUCLEOTIDE SEQUENCE [LARGE SCALE GENOMIC DNA]</scope>
    <source>
        <strain evidence="2 3">HTCC2155</strain>
    </source>
</reference>
<protein>
    <submittedName>
        <fullName evidence="2">Uncharacterized protein</fullName>
    </submittedName>
</protein>
<comment type="caution">
    <text evidence="2">The sequence shown here is derived from an EMBL/GenBank/DDBJ whole genome shotgun (WGS) entry which is preliminary data.</text>
</comment>
<proteinExistence type="predicted"/>
<organism evidence="2 3">
    <name type="scientific">Lentisphaera araneosa HTCC2155</name>
    <dbReference type="NCBI Taxonomy" id="313628"/>
    <lineage>
        <taxon>Bacteria</taxon>
        <taxon>Pseudomonadati</taxon>
        <taxon>Lentisphaerota</taxon>
        <taxon>Lentisphaeria</taxon>
        <taxon>Lentisphaerales</taxon>
        <taxon>Lentisphaeraceae</taxon>
        <taxon>Lentisphaera</taxon>
    </lineage>
</organism>
<feature type="transmembrane region" description="Helical" evidence="1">
    <location>
        <begin position="39"/>
        <end position="58"/>
    </location>
</feature>
<sequence>MKKKSFKRHLSEIFLKQNFAELSKEDKKKELKACFINDLKWFLLATAFVLCIYLLIHFI</sequence>
<evidence type="ECO:0000313" key="3">
    <source>
        <dbReference type="Proteomes" id="UP000004947"/>
    </source>
</evidence>
<keyword evidence="3" id="KW-1185">Reference proteome</keyword>
<accession>A6DQE9</accession>
<dbReference type="Proteomes" id="UP000004947">
    <property type="component" value="Unassembled WGS sequence"/>
</dbReference>
<keyword evidence="1" id="KW-1133">Transmembrane helix</keyword>
<evidence type="ECO:0000256" key="1">
    <source>
        <dbReference type="SAM" id="Phobius"/>
    </source>
</evidence>
<keyword evidence="1" id="KW-0812">Transmembrane</keyword>
<name>A6DQE9_9BACT</name>
<gene>
    <name evidence="2" type="ORF">LNTAR_16673</name>
</gene>
<evidence type="ECO:0000313" key="2">
    <source>
        <dbReference type="EMBL" id="EDM26200.1"/>
    </source>
</evidence>
<dbReference type="AlphaFoldDB" id="A6DQE9"/>
<dbReference type="EMBL" id="ABCK01000019">
    <property type="protein sequence ID" value="EDM26200.1"/>
    <property type="molecule type" value="Genomic_DNA"/>
</dbReference>